<name>A0A9Q0VZT0_9ROSI</name>
<dbReference type="SUPFAM" id="SSF56801">
    <property type="entry name" value="Acetyl-CoA synthetase-like"/>
    <property type="match status" value="1"/>
</dbReference>
<keyword evidence="3" id="KW-0436">Ligase</keyword>
<proteinExistence type="inferred from homology"/>
<keyword evidence="8" id="KW-1185">Reference proteome</keyword>
<organism evidence="7 8">
    <name type="scientific">Salix koriyanagi</name>
    <dbReference type="NCBI Taxonomy" id="2511006"/>
    <lineage>
        <taxon>Eukaryota</taxon>
        <taxon>Viridiplantae</taxon>
        <taxon>Streptophyta</taxon>
        <taxon>Embryophyta</taxon>
        <taxon>Tracheophyta</taxon>
        <taxon>Spermatophyta</taxon>
        <taxon>Magnoliopsida</taxon>
        <taxon>eudicotyledons</taxon>
        <taxon>Gunneridae</taxon>
        <taxon>Pentapetalae</taxon>
        <taxon>rosids</taxon>
        <taxon>fabids</taxon>
        <taxon>Malpighiales</taxon>
        <taxon>Salicaceae</taxon>
        <taxon>Saliceae</taxon>
        <taxon>Salix</taxon>
    </lineage>
</organism>
<sequence>MDGAMCGGMVAIGGTNICLRKVEASTIYSLIDRHGVTHMSGAPVVLNILTKSPEVEPLTNPVHIITAGAPPPEAVILQTESPGFVVSHGYGLTETAWLVVSCAWKQKWNTFPASERARLKARQGVTMAGFTEMNVVNPSTGESVKRDGVSVGGAGVRTPHPTNLILDVFFFEIRV</sequence>
<dbReference type="PANTHER" id="PTHR43859">
    <property type="entry name" value="ACYL-ACTIVATING ENZYME"/>
    <property type="match status" value="1"/>
</dbReference>
<comment type="similarity">
    <text evidence="2">Belongs to the ATP-dependent AMP-binding enzyme family.</text>
</comment>
<reference evidence="7" key="1">
    <citation type="submission" date="2022-11" db="EMBL/GenBank/DDBJ databases">
        <authorList>
            <person name="Hyden B.L."/>
            <person name="Feng K."/>
            <person name="Yates T."/>
            <person name="Jawdy S."/>
            <person name="Smart L.B."/>
            <person name="Muchero W."/>
        </authorList>
    </citation>
    <scope>NUCLEOTIDE SEQUENCE</scope>
    <source>
        <tissue evidence="7">Shoot tip</tissue>
    </source>
</reference>
<evidence type="ECO:0000256" key="4">
    <source>
        <dbReference type="ARBA" id="ARBA00022741"/>
    </source>
</evidence>
<dbReference type="Gene3D" id="3.40.50.12780">
    <property type="entry name" value="N-terminal domain of ligase-like"/>
    <property type="match status" value="1"/>
</dbReference>
<comment type="subcellular location">
    <subcellularLocation>
        <location evidence="1">Cytoplasm</location>
        <location evidence="1">Cytosol</location>
    </subcellularLocation>
</comment>
<protein>
    <submittedName>
        <fullName evidence="7">ACYL-ACTIVATING ENZYME</fullName>
    </submittedName>
</protein>
<dbReference type="GO" id="GO:0005524">
    <property type="term" value="F:ATP binding"/>
    <property type="evidence" value="ECO:0007669"/>
    <property type="project" value="UniProtKB-KW"/>
</dbReference>
<dbReference type="InterPro" id="IPR000873">
    <property type="entry name" value="AMP-dep_synth/lig_dom"/>
</dbReference>
<keyword evidence="4" id="KW-0547">Nucleotide-binding</keyword>
<evidence type="ECO:0000256" key="2">
    <source>
        <dbReference type="ARBA" id="ARBA00006432"/>
    </source>
</evidence>
<evidence type="ECO:0000313" key="7">
    <source>
        <dbReference type="EMBL" id="KAJ6757792.1"/>
    </source>
</evidence>
<evidence type="ECO:0000259" key="6">
    <source>
        <dbReference type="Pfam" id="PF00501"/>
    </source>
</evidence>
<dbReference type="GO" id="GO:0005829">
    <property type="term" value="C:cytosol"/>
    <property type="evidence" value="ECO:0007669"/>
    <property type="project" value="UniProtKB-SubCell"/>
</dbReference>
<dbReference type="Pfam" id="PF00501">
    <property type="entry name" value="AMP-binding"/>
    <property type="match status" value="1"/>
</dbReference>
<dbReference type="PANTHER" id="PTHR43859:SF57">
    <property type="entry name" value="ACYL-ACTIVATING ENZYME 8-RELATED"/>
    <property type="match status" value="1"/>
</dbReference>
<dbReference type="AlphaFoldDB" id="A0A9Q0VZT0"/>
<gene>
    <name evidence="7" type="ORF">OIU74_026960</name>
</gene>
<dbReference type="InterPro" id="IPR042099">
    <property type="entry name" value="ANL_N_sf"/>
</dbReference>
<keyword evidence="5" id="KW-0067">ATP-binding</keyword>
<dbReference type="EMBL" id="JAPFFM010000007">
    <property type="protein sequence ID" value="KAJ6757792.1"/>
    <property type="molecule type" value="Genomic_DNA"/>
</dbReference>
<comment type="caution">
    <text evidence="7">The sequence shown here is derived from an EMBL/GenBank/DDBJ whole genome shotgun (WGS) entry which is preliminary data.</text>
</comment>
<evidence type="ECO:0000313" key="8">
    <source>
        <dbReference type="Proteomes" id="UP001151752"/>
    </source>
</evidence>
<evidence type="ECO:0000256" key="1">
    <source>
        <dbReference type="ARBA" id="ARBA00004514"/>
    </source>
</evidence>
<evidence type="ECO:0000256" key="3">
    <source>
        <dbReference type="ARBA" id="ARBA00022598"/>
    </source>
</evidence>
<evidence type="ECO:0000256" key="5">
    <source>
        <dbReference type="ARBA" id="ARBA00022840"/>
    </source>
</evidence>
<reference evidence="7" key="2">
    <citation type="journal article" date="2023" name="Int. J. Mol. Sci.">
        <title>De Novo Assembly and Annotation of 11 Diverse Shrub Willow (Salix) Genomes Reveals Novel Gene Organization in Sex-Linked Regions.</title>
        <authorList>
            <person name="Hyden B."/>
            <person name="Feng K."/>
            <person name="Yates T.B."/>
            <person name="Jawdy S."/>
            <person name="Cereghino C."/>
            <person name="Smart L.B."/>
            <person name="Muchero W."/>
        </authorList>
    </citation>
    <scope>NUCLEOTIDE SEQUENCE</scope>
    <source>
        <tissue evidence="7">Shoot tip</tissue>
    </source>
</reference>
<feature type="domain" description="AMP-dependent synthetase/ligase" evidence="6">
    <location>
        <begin position="7"/>
        <end position="148"/>
    </location>
</feature>
<accession>A0A9Q0VZT0</accession>
<dbReference type="GO" id="GO:0016874">
    <property type="term" value="F:ligase activity"/>
    <property type="evidence" value="ECO:0007669"/>
    <property type="project" value="UniProtKB-KW"/>
</dbReference>
<dbReference type="Proteomes" id="UP001151752">
    <property type="component" value="Chromosome 13"/>
</dbReference>